<reference evidence="1 2" key="1">
    <citation type="journal article" date="2006" name="Proc. Natl. Acad. Sci. U.S.A.">
        <title>Burkholderia xenovorans LB400 harbors a multi-replicon, 9.73-Mbp genome shaped for versatility.</title>
        <authorList>
            <person name="Chain P.S."/>
            <person name="Denef V.J."/>
            <person name="Konstantinidis K.T."/>
            <person name="Vergez L.M."/>
            <person name="Agullo L."/>
            <person name="Reyes V.L."/>
            <person name="Hauser L."/>
            <person name="Cordova M."/>
            <person name="Gomez L."/>
            <person name="Gonzalez M."/>
            <person name="Land M."/>
            <person name="Lao V."/>
            <person name="Larimer F."/>
            <person name="LiPuma J.J."/>
            <person name="Mahenthiralingam E."/>
            <person name="Malfatti S.A."/>
            <person name="Marx C.J."/>
            <person name="Parnell J.J."/>
            <person name="Ramette A."/>
            <person name="Richardson P."/>
            <person name="Seeger M."/>
            <person name="Smith D."/>
            <person name="Spilker T."/>
            <person name="Sul W.J."/>
            <person name="Tsoi T.V."/>
            <person name="Ulrich L.E."/>
            <person name="Zhulin I.B."/>
            <person name="Tiedje J.M."/>
        </authorList>
    </citation>
    <scope>NUCLEOTIDE SEQUENCE [LARGE SCALE GENOMIC DNA]</scope>
    <source>
        <strain evidence="1 2">LB400</strain>
    </source>
</reference>
<dbReference type="eggNOG" id="ENOG50316S6">
    <property type="taxonomic scope" value="Bacteria"/>
</dbReference>
<dbReference type="AlphaFoldDB" id="Q13TA1"/>
<gene>
    <name evidence="1" type="ORF">Bxe_A0245</name>
</gene>
<dbReference type="OrthoDB" id="9081907at2"/>
<dbReference type="Proteomes" id="UP000001817">
    <property type="component" value="Chromosome 1"/>
</dbReference>
<dbReference type="EMBL" id="CP000270">
    <property type="protein sequence ID" value="ABE32688.1"/>
    <property type="molecule type" value="Genomic_DNA"/>
</dbReference>
<accession>Q13TA1</accession>
<evidence type="ECO:0000313" key="2">
    <source>
        <dbReference type="Proteomes" id="UP000001817"/>
    </source>
</evidence>
<sequence>MTMPRRQNNPTSEPSSPDAHVLQLLQSAAIALTLFDPVGARELFKLPDAEIGRRFKRALVRVAGLATVLNIEQRSIREESAQRREDLRSNQGESTPARLIANAKLLHKSHFCAAIGFTPQKVDKEVAAQRIFSVDIEDEPYFPAFFLVEQMRRKDLAKVVRTLGDLTGWSKWNFFTTPNGALDDLTPLQALFYGDRKQVLRIAAEFAKR</sequence>
<organism evidence="1 2">
    <name type="scientific">Paraburkholderia xenovorans (strain LB400)</name>
    <dbReference type="NCBI Taxonomy" id="266265"/>
    <lineage>
        <taxon>Bacteria</taxon>
        <taxon>Pseudomonadati</taxon>
        <taxon>Pseudomonadota</taxon>
        <taxon>Betaproteobacteria</taxon>
        <taxon>Burkholderiales</taxon>
        <taxon>Burkholderiaceae</taxon>
        <taxon>Paraburkholderia</taxon>
    </lineage>
</organism>
<dbReference type="RefSeq" id="WP_011490114.1">
    <property type="nucleotide sequence ID" value="NC_007951.1"/>
</dbReference>
<keyword evidence="2" id="KW-1185">Reference proteome</keyword>
<name>Q13TA1_PARXL</name>
<dbReference type="PATRIC" id="fig|266265.5.peg.4375"/>
<dbReference type="STRING" id="266265.Bxe_A0245"/>
<dbReference type="KEGG" id="bxe:Bxe_A0245"/>
<evidence type="ECO:0000313" key="1">
    <source>
        <dbReference type="EMBL" id="ABE32688.1"/>
    </source>
</evidence>
<protein>
    <submittedName>
        <fullName evidence="1">Uncharacterized protein</fullName>
    </submittedName>
</protein>
<proteinExistence type="predicted"/>